<organism evidence="3 4">
    <name type="scientific">Labrys wisconsinensis</name>
    <dbReference type="NCBI Taxonomy" id="425677"/>
    <lineage>
        <taxon>Bacteria</taxon>
        <taxon>Pseudomonadati</taxon>
        <taxon>Pseudomonadota</taxon>
        <taxon>Alphaproteobacteria</taxon>
        <taxon>Hyphomicrobiales</taxon>
        <taxon>Xanthobacteraceae</taxon>
        <taxon>Labrys</taxon>
    </lineage>
</organism>
<sequence length="625" mass="64744">MKRIGLALATIAAALVAFAAVIAWAVPEDALRRAVSGQIEALTGRSPVIDGPVRLVFVPVPGISVEKIAIPGLPGTPPLLEADAAVGTLDFAALLTGRVRVADLTLFGPHIALVADDKGNSSWGFHTGALAEIAAKNPNVRLPLSSIRLLNGTITYIDLGSGRTARIDVPDATLDWPSPQGDMSLVGMVSWGGHSLDLFAKIADAAVLVAGGQSDIRCKLNGDLVNLAVRGALSSDGRLEGSLNATGPSLRQMVRWLGLRLGEGKSIGEFKLQSPAVIDAKSIALSAVQLELDGNQADGALNVRFDGPRPKISGTLAADTLDISSYSSEWALVDSSPGRWRREPIDLASLALADIDLRLSAGDAVMDKVRLGHIAAAIVASKGLMELSLGEVAAYGGTLKGRLTMALTGDVPRVGANLSFEEVEMGRALGDFLAFHRLEGIGKGSIEVTAVGRSIEDLAASLVGQASFTVRNGALIGVDLADVMRRIERRPLTATLEPRSGRTAFETGAVSFAIDGGVARTTDARLDGGALTVALGGSAGVKARDFDLAGEASFSSNEAGPPFTLPFKITGQWDDPSVSPDPDALIRRSGAAAPLLQGNASAFADTGNGEKHIEMNPLKGQAISP</sequence>
<gene>
    <name evidence="3" type="ORF">QO011_005655</name>
</gene>
<name>A0ABU0JEC3_9HYPH</name>
<dbReference type="Pfam" id="PF05170">
    <property type="entry name" value="AsmA"/>
    <property type="match status" value="1"/>
</dbReference>
<feature type="signal peptide" evidence="1">
    <location>
        <begin position="1"/>
        <end position="19"/>
    </location>
</feature>
<dbReference type="RefSeq" id="WP_307279712.1">
    <property type="nucleotide sequence ID" value="NZ_JAUSVX010000013.1"/>
</dbReference>
<evidence type="ECO:0000313" key="4">
    <source>
        <dbReference type="Proteomes" id="UP001242480"/>
    </source>
</evidence>
<proteinExistence type="predicted"/>
<feature type="chain" id="PRO_5046745302" evidence="1">
    <location>
        <begin position="20"/>
        <end position="625"/>
    </location>
</feature>
<protein>
    <submittedName>
        <fullName evidence="3">AsmA protein</fullName>
    </submittedName>
</protein>
<dbReference type="PANTHER" id="PTHR30441">
    <property type="entry name" value="DUF748 DOMAIN-CONTAINING PROTEIN"/>
    <property type="match status" value="1"/>
</dbReference>
<dbReference type="EMBL" id="JAUSVX010000013">
    <property type="protein sequence ID" value="MDQ0472625.1"/>
    <property type="molecule type" value="Genomic_DNA"/>
</dbReference>
<evidence type="ECO:0000259" key="2">
    <source>
        <dbReference type="Pfam" id="PF05170"/>
    </source>
</evidence>
<keyword evidence="4" id="KW-1185">Reference proteome</keyword>
<dbReference type="PANTHER" id="PTHR30441:SF4">
    <property type="entry name" value="PROTEIN ASMA"/>
    <property type="match status" value="1"/>
</dbReference>
<dbReference type="InterPro" id="IPR007844">
    <property type="entry name" value="AsmA"/>
</dbReference>
<reference evidence="3 4" key="1">
    <citation type="submission" date="2023-07" db="EMBL/GenBank/DDBJ databases">
        <title>Genomic Encyclopedia of Type Strains, Phase IV (KMG-IV): sequencing the most valuable type-strain genomes for metagenomic binning, comparative biology and taxonomic classification.</title>
        <authorList>
            <person name="Goeker M."/>
        </authorList>
    </citation>
    <scope>NUCLEOTIDE SEQUENCE [LARGE SCALE GENOMIC DNA]</scope>
    <source>
        <strain evidence="3 4">DSM 19619</strain>
    </source>
</reference>
<evidence type="ECO:0000256" key="1">
    <source>
        <dbReference type="SAM" id="SignalP"/>
    </source>
</evidence>
<accession>A0ABU0JEC3</accession>
<dbReference type="Proteomes" id="UP001242480">
    <property type="component" value="Unassembled WGS sequence"/>
</dbReference>
<feature type="domain" description="AsmA" evidence="2">
    <location>
        <begin position="202"/>
        <end position="523"/>
    </location>
</feature>
<dbReference type="InterPro" id="IPR052894">
    <property type="entry name" value="AsmA-related"/>
</dbReference>
<keyword evidence="1" id="KW-0732">Signal</keyword>
<comment type="caution">
    <text evidence="3">The sequence shown here is derived from an EMBL/GenBank/DDBJ whole genome shotgun (WGS) entry which is preliminary data.</text>
</comment>
<evidence type="ECO:0000313" key="3">
    <source>
        <dbReference type="EMBL" id="MDQ0472625.1"/>
    </source>
</evidence>